<organism evidence="15 16">
    <name type="scientific">Oryza glaberrima</name>
    <name type="common">African rice</name>
    <dbReference type="NCBI Taxonomy" id="4538"/>
    <lineage>
        <taxon>Eukaryota</taxon>
        <taxon>Viridiplantae</taxon>
        <taxon>Streptophyta</taxon>
        <taxon>Embryophyta</taxon>
        <taxon>Tracheophyta</taxon>
        <taxon>Spermatophyta</taxon>
        <taxon>Magnoliopsida</taxon>
        <taxon>Liliopsida</taxon>
        <taxon>Poales</taxon>
        <taxon>Poaceae</taxon>
        <taxon>BOP clade</taxon>
        <taxon>Oryzoideae</taxon>
        <taxon>Oryzeae</taxon>
        <taxon>Oryzinae</taxon>
        <taxon>Oryza</taxon>
    </lineage>
</organism>
<dbReference type="NCBIfam" id="TIGR01415">
    <property type="entry name" value="trpB_rel"/>
    <property type="match status" value="1"/>
</dbReference>
<evidence type="ECO:0000256" key="2">
    <source>
        <dbReference type="ARBA" id="ARBA00002786"/>
    </source>
</evidence>
<evidence type="ECO:0000256" key="9">
    <source>
        <dbReference type="ARBA" id="ARBA00022898"/>
    </source>
</evidence>
<dbReference type="eggNOG" id="KOG1395">
    <property type="taxonomic scope" value="Eukaryota"/>
</dbReference>
<evidence type="ECO:0000313" key="15">
    <source>
        <dbReference type="EnsemblPlants" id="ORGLA06G0179900.1"/>
    </source>
</evidence>
<evidence type="ECO:0000256" key="5">
    <source>
        <dbReference type="ARBA" id="ARBA00011270"/>
    </source>
</evidence>
<dbReference type="GO" id="GO:0004834">
    <property type="term" value="F:tryptophan synthase activity"/>
    <property type="evidence" value="ECO:0007669"/>
    <property type="project" value="UniProtKB-EC"/>
</dbReference>
<dbReference type="PANTHER" id="PTHR48077">
    <property type="entry name" value="TRYPTOPHAN SYNTHASE-RELATED"/>
    <property type="match status" value="1"/>
</dbReference>
<comment type="cofactor">
    <cofactor evidence="1">
        <name>pyridoxal 5'-phosphate</name>
        <dbReference type="ChEBI" id="CHEBI:597326"/>
    </cofactor>
</comment>
<evidence type="ECO:0000256" key="4">
    <source>
        <dbReference type="ARBA" id="ARBA00009982"/>
    </source>
</evidence>
<proteinExistence type="inferred from homology"/>
<evidence type="ECO:0000256" key="6">
    <source>
        <dbReference type="ARBA" id="ARBA00012043"/>
    </source>
</evidence>
<evidence type="ECO:0000256" key="3">
    <source>
        <dbReference type="ARBA" id="ARBA00004733"/>
    </source>
</evidence>
<name>I1Q3T6_ORYGL</name>
<dbReference type="GO" id="GO:0052684">
    <property type="term" value="F:L-serine hydro-lyase (adding indole, L-tryptophan-forming) activity"/>
    <property type="evidence" value="ECO:0007669"/>
    <property type="project" value="TreeGrafter"/>
</dbReference>
<dbReference type="Gramene" id="ORGLA06G0179900.1">
    <property type="protein sequence ID" value="ORGLA06G0179900.1"/>
    <property type="gene ID" value="ORGLA06G0179900"/>
</dbReference>
<dbReference type="Gene3D" id="3.40.50.1100">
    <property type="match status" value="2"/>
</dbReference>
<reference evidence="15" key="1">
    <citation type="submission" date="2015-06" db="UniProtKB">
        <authorList>
            <consortium name="EnsemblPlants"/>
        </authorList>
    </citation>
    <scope>IDENTIFICATION</scope>
</reference>
<accession>I1Q3T6</accession>
<evidence type="ECO:0000256" key="8">
    <source>
        <dbReference type="ARBA" id="ARBA00022822"/>
    </source>
</evidence>
<keyword evidence="10" id="KW-0057">Aromatic amino acid biosynthesis</keyword>
<dbReference type="AlphaFoldDB" id="I1Q3T6"/>
<dbReference type="Pfam" id="PF00291">
    <property type="entry name" value="PALP"/>
    <property type="match status" value="1"/>
</dbReference>
<evidence type="ECO:0000256" key="10">
    <source>
        <dbReference type="ARBA" id="ARBA00023141"/>
    </source>
</evidence>
<dbReference type="GO" id="GO:0030170">
    <property type="term" value="F:pyridoxal phosphate binding"/>
    <property type="evidence" value="ECO:0007669"/>
    <property type="project" value="InterPro"/>
</dbReference>
<evidence type="ECO:0000313" key="16">
    <source>
        <dbReference type="Proteomes" id="UP000007306"/>
    </source>
</evidence>
<evidence type="ECO:0000256" key="11">
    <source>
        <dbReference type="ARBA" id="ARBA00023239"/>
    </source>
</evidence>
<feature type="domain" description="Tryptophan synthase beta chain-like PALP" evidence="14">
    <location>
        <begin position="112"/>
        <end position="340"/>
    </location>
</feature>
<dbReference type="STRING" id="4538.I1Q3T6"/>
<keyword evidence="9" id="KW-0663">Pyridoxal phosphate</keyword>
<dbReference type="HOGENOM" id="CLU_042858_1_0_1"/>
<evidence type="ECO:0000256" key="1">
    <source>
        <dbReference type="ARBA" id="ARBA00001933"/>
    </source>
</evidence>
<evidence type="ECO:0000256" key="7">
    <source>
        <dbReference type="ARBA" id="ARBA00022605"/>
    </source>
</evidence>
<dbReference type="NCBIfam" id="NF009057">
    <property type="entry name" value="PRK12391.1"/>
    <property type="match status" value="1"/>
</dbReference>
<dbReference type="InterPro" id="IPR036052">
    <property type="entry name" value="TrpB-like_PALP_sf"/>
</dbReference>
<feature type="compositionally biased region" description="Basic and acidic residues" evidence="13">
    <location>
        <begin position="463"/>
        <end position="479"/>
    </location>
</feature>
<feature type="region of interest" description="Disordered" evidence="13">
    <location>
        <begin position="419"/>
        <end position="496"/>
    </location>
</feature>
<dbReference type="OMA" id="EIPSRWY"/>
<keyword evidence="8" id="KW-0822">Tryptophan biosynthesis</keyword>
<evidence type="ECO:0000259" key="14">
    <source>
        <dbReference type="Pfam" id="PF00291"/>
    </source>
</evidence>
<sequence>MATTASVRPPLLRQAAGSEKASLLFKPKQRASVRRRSFTARASSNPVSIPKQWYNLVADLPVKPPPPLHPQTHQPLNPSDLSPLFPDELIRQEVTEERFIDIPEEVAEVYKLWRPTPLIRARRLEKLLDTPAKIYYKYEGTSPAGSHKPNTAVPQAWYNAAAGVRSVVTETGAGQWGSALSFASSLFGLTCEVWQVRASYDQKPYRRLMMETWGATVHPSPSAATESGRRILERDPASPGSLGIAISEAVEVAARSADTKYCLGSVLNHVLLHQTVIGEECLEQLAAAGDVPDVVIGCTGGGSNFGGLVFPFMREKLAGRMSPEFKAVEPAACPTLTKGVYAYDFGDTAGLTPLMKMHTLGHGFVPDPIHAGGLRYHGMAPLISHVYELGFMEAIAIQQTECFHGTPCVEICADGGDHPGAGADARDRGGDQGGDGVQEDGGEEGDPDGHVRARPLRPGVLREVPEGRHGRPLPLRREAAGSPRRRPQNLINAIQK</sequence>
<comment type="pathway">
    <text evidence="3">Amino-acid biosynthesis; L-tryptophan biosynthesis; L-tryptophan from chorismate: step 5/5.</text>
</comment>
<comment type="catalytic activity">
    <reaction evidence="12">
        <text>(1S,2R)-1-C-(indol-3-yl)glycerol 3-phosphate + L-serine = D-glyceraldehyde 3-phosphate + L-tryptophan + H2O</text>
        <dbReference type="Rhea" id="RHEA:10532"/>
        <dbReference type="ChEBI" id="CHEBI:15377"/>
        <dbReference type="ChEBI" id="CHEBI:33384"/>
        <dbReference type="ChEBI" id="CHEBI:57912"/>
        <dbReference type="ChEBI" id="CHEBI:58866"/>
        <dbReference type="ChEBI" id="CHEBI:59776"/>
        <dbReference type="EC" id="4.2.1.20"/>
    </reaction>
</comment>
<keyword evidence="16" id="KW-1185">Reference proteome</keyword>
<comment type="similarity">
    <text evidence="4">Belongs to the TrpB family.</text>
</comment>
<evidence type="ECO:0000256" key="13">
    <source>
        <dbReference type="SAM" id="MobiDB-lite"/>
    </source>
</evidence>
<dbReference type="EC" id="4.2.1.20" evidence="6"/>
<dbReference type="PANTHER" id="PTHR48077:SF6">
    <property type="entry name" value="TRYPTOPHAN SYNTHASE"/>
    <property type="match status" value="1"/>
</dbReference>
<dbReference type="Proteomes" id="UP000007306">
    <property type="component" value="Chromosome 6"/>
</dbReference>
<dbReference type="InterPro" id="IPR006316">
    <property type="entry name" value="Trp_synth_b-like"/>
</dbReference>
<dbReference type="InterPro" id="IPR023026">
    <property type="entry name" value="Trp_synth_beta/beta-like"/>
</dbReference>
<dbReference type="GO" id="GO:0005737">
    <property type="term" value="C:cytoplasm"/>
    <property type="evidence" value="ECO:0007669"/>
    <property type="project" value="TreeGrafter"/>
</dbReference>
<dbReference type="InterPro" id="IPR001926">
    <property type="entry name" value="TrpB-like_PALP"/>
</dbReference>
<evidence type="ECO:0000256" key="12">
    <source>
        <dbReference type="ARBA" id="ARBA00049047"/>
    </source>
</evidence>
<dbReference type="EnsemblPlants" id="ORGLA06G0179900.1">
    <property type="protein sequence ID" value="ORGLA06G0179900.1"/>
    <property type="gene ID" value="ORGLA06G0179900"/>
</dbReference>
<protein>
    <recommendedName>
        <fullName evidence="6">tryptophan synthase</fullName>
        <ecNumber evidence="6">4.2.1.20</ecNumber>
    </recommendedName>
</protein>
<keyword evidence="7" id="KW-0028">Amino-acid biosynthesis</keyword>
<feature type="compositionally biased region" description="Acidic residues" evidence="13">
    <location>
        <begin position="437"/>
        <end position="446"/>
    </location>
</feature>
<dbReference type="PIRSF" id="PIRSF500824">
    <property type="entry name" value="TrpB_prok"/>
    <property type="match status" value="1"/>
</dbReference>
<dbReference type="SUPFAM" id="SSF53686">
    <property type="entry name" value="Tryptophan synthase beta subunit-like PLP-dependent enzymes"/>
    <property type="match status" value="1"/>
</dbReference>
<dbReference type="PIRSF" id="PIRSF001413">
    <property type="entry name" value="Trp_syn_beta"/>
    <property type="match status" value="1"/>
</dbReference>
<keyword evidence="11" id="KW-0456">Lyase</keyword>
<comment type="subunit">
    <text evidence="5">Tetramer of two alpha and two beta chains.</text>
</comment>
<comment type="function">
    <text evidence="2">The beta subunit is responsible for the synthesis of L-tryptophan from indole and L-serine.</text>
</comment>
<reference evidence="15 16" key="2">
    <citation type="submission" date="2018-04" db="EMBL/GenBank/DDBJ databases">
        <title>OglaRS2 (Oryza glaberrima Reference Sequence Version 2).</title>
        <authorList>
            <person name="Zhang J."/>
            <person name="Kudrna D."/>
            <person name="Lee S."/>
            <person name="Talag J."/>
            <person name="Rajasekar S."/>
            <person name="Wing R.A."/>
        </authorList>
    </citation>
    <scope>NUCLEOTIDE SEQUENCE [LARGE SCALE GENOMIC DNA]</scope>
    <source>
        <strain evidence="15 16">cv. IRGC 96717</strain>
    </source>
</reference>